<sequence>TSSSCKYIHSAYKYPSPSPSPSLLSRSTPTMKVVILSLLAAAALVSAKSLESPDFMNHLIVCQELALASLLEPQSVSNADYEKIVKCKATSENFFLQKFGIEAASLAFAKERYEKDRPVIEAAIKEATRVFFKKLEGTQAGKDLVELNDYLAKHHLPHLEDAKKAVVV</sequence>
<keyword evidence="2" id="KW-1185">Reference proteome</keyword>
<feature type="non-terminal residue" evidence="1">
    <location>
        <position position="1"/>
    </location>
</feature>
<organism evidence="1 2">
    <name type="scientific">Pristionchus mayeri</name>
    <dbReference type="NCBI Taxonomy" id="1317129"/>
    <lineage>
        <taxon>Eukaryota</taxon>
        <taxon>Metazoa</taxon>
        <taxon>Ecdysozoa</taxon>
        <taxon>Nematoda</taxon>
        <taxon>Chromadorea</taxon>
        <taxon>Rhabditida</taxon>
        <taxon>Rhabditina</taxon>
        <taxon>Diplogasteromorpha</taxon>
        <taxon>Diplogasteroidea</taxon>
        <taxon>Neodiplogasteridae</taxon>
        <taxon>Pristionchus</taxon>
    </lineage>
</organism>
<reference evidence="2" key="1">
    <citation type="submission" date="2022-10" db="EMBL/GenBank/DDBJ databases">
        <title>Genome assembly of Pristionchus species.</title>
        <authorList>
            <person name="Yoshida K."/>
            <person name="Sommer R.J."/>
        </authorList>
    </citation>
    <scope>NUCLEOTIDE SEQUENCE [LARGE SCALE GENOMIC DNA]</scope>
    <source>
        <strain evidence="2">RS5460</strain>
    </source>
</reference>
<name>A0AAN4ZDD3_9BILA</name>
<dbReference type="EMBL" id="BTRK01000002">
    <property type="protein sequence ID" value="GMR37899.1"/>
    <property type="molecule type" value="Genomic_DNA"/>
</dbReference>
<accession>A0AAN4ZDD3</accession>
<gene>
    <name evidence="1" type="ORF">PMAYCL1PPCAC_08094</name>
</gene>
<evidence type="ECO:0000313" key="2">
    <source>
        <dbReference type="Proteomes" id="UP001328107"/>
    </source>
</evidence>
<dbReference type="AlphaFoldDB" id="A0AAN4ZDD3"/>
<proteinExistence type="predicted"/>
<comment type="caution">
    <text evidence="1">The sequence shown here is derived from an EMBL/GenBank/DDBJ whole genome shotgun (WGS) entry which is preliminary data.</text>
</comment>
<dbReference type="Proteomes" id="UP001328107">
    <property type="component" value="Unassembled WGS sequence"/>
</dbReference>
<evidence type="ECO:0000313" key="1">
    <source>
        <dbReference type="EMBL" id="GMR37899.1"/>
    </source>
</evidence>
<protein>
    <submittedName>
        <fullName evidence="1">Uncharacterized protein</fullName>
    </submittedName>
</protein>